<dbReference type="Proteomes" id="UP000305517">
    <property type="component" value="Unassembled WGS sequence"/>
</dbReference>
<keyword evidence="1" id="KW-0812">Transmembrane</keyword>
<feature type="transmembrane region" description="Helical" evidence="1">
    <location>
        <begin position="120"/>
        <end position="147"/>
    </location>
</feature>
<comment type="caution">
    <text evidence="2">The sequence shown here is derived from an EMBL/GenBank/DDBJ whole genome shotgun (WGS) entry which is preliminary data.</text>
</comment>
<dbReference type="AlphaFoldDB" id="A0A5R8WN50"/>
<gene>
    <name evidence="2" type="ORF">FDY95_16185</name>
</gene>
<keyword evidence="3" id="KW-1185">Reference proteome</keyword>
<name>A0A5R8WN50_9BACT</name>
<feature type="transmembrane region" description="Helical" evidence="1">
    <location>
        <begin position="49"/>
        <end position="67"/>
    </location>
</feature>
<dbReference type="EMBL" id="VAJM01000008">
    <property type="protein sequence ID" value="TLM91134.1"/>
    <property type="molecule type" value="Genomic_DNA"/>
</dbReference>
<sequence length="187" mass="20514">MADTMQARGLNLVPGFESHDLKHVVLNYALEPMDEIRLQAFMLGNGNRTLPSVLIFLFGLLLLPQHWRIFHRDFRAGRACPALASLTIEQCQHYQLHAFQQQLLSRYVQSRPAPTPSAHAVFGTLGSYALMVVGAAAMLFCFPFLWSANVADLIGAGFPFVAGAIFVVGGFLNLTLQSALRARAAAE</sequence>
<keyword evidence="1" id="KW-1133">Transmembrane helix</keyword>
<reference evidence="2 3" key="1">
    <citation type="submission" date="2019-05" db="EMBL/GenBank/DDBJ databases">
        <title>Hymenobacter edaphi sp. nov., isolated from abandoned arsenic-contaminated farmland soil.</title>
        <authorList>
            <person name="Nie L."/>
        </authorList>
    </citation>
    <scope>NUCLEOTIDE SEQUENCE [LARGE SCALE GENOMIC DNA]</scope>
    <source>
        <strain evidence="2 3">1-3-3-8</strain>
    </source>
</reference>
<evidence type="ECO:0000256" key="1">
    <source>
        <dbReference type="SAM" id="Phobius"/>
    </source>
</evidence>
<evidence type="ECO:0000313" key="3">
    <source>
        <dbReference type="Proteomes" id="UP000305517"/>
    </source>
</evidence>
<feature type="transmembrane region" description="Helical" evidence="1">
    <location>
        <begin position="153"/>
        <end position="174"/>
    </location>
</feature>
<protein>
    <submittedName>
        <fullName evidence="2">Uncharacterized protein</fullName>
    </submittedName>
</protein>
<organism evidence="2 3">
    <name type="scientific">Hymenobacter jeollabukensis</name>
    <dbReference type="NCBI Taxonomy" id="2025313"/>
    <lineage>
        <taxon>Bacteria</taxon>
        <taxon>Pseudomonadati</taxon>
        <taxon>Bacteroidota</taxon>
        <taxon>Cytophagia</taxon>
        <taxon>Cytophagales</taxon>
        <taxon>Hymenobacteraceae</taxon>
        <taxon>Hymenobacter</taxon>
    </lineage>
</organism>
<accession>A0A5R8WN50</accession>
<evidence type="ECO:0000313" key="2">
    <source>
        <dbReference type="EMBL" id="TLM91134.1"/>
    </source>
</evidence>
<keyword evidence="1" id="KW-0472">Membrane</keyword>
<proteinExistence type="predicted"/>